<name>A0A0E9UUF9_ANGAN</name>
<accession>A0A0E9UUF9</accession>
<dbReference type="AlphaFoldDB" id="A0A0E9UUF9"/>
<organism evidence="1">
    <name type="scientific">Anguilla anguilla</name>
    <name type="common">European freshwater eel</name>
    <name type="synonym">Muraena anguilla</name>
    <dbReference type="NCBI Taxonomy" id="7936"/>
    <lineage>
        <taxon>Eukaryota</taxon>
        <taxon>Metazoa</taxon>
        <taxon>Chordata</taxon>
        <taxon>Craniata</taxon>
        <taxon>Vertebrata</taxon>
        <taxon>Euteleostomi</taxon>
        <taxon>Actinopterygii</taxon>
        <taxon>Neopterygii</taxon>
        <taxon>Teleostei</taxon>
        <taxon>Anguilliformes</taxon>
        <taxon>Anguillidae</taxon>
        <taxon>Anguilla</taxon>
    </lineage>
</organism>
<protein>
    <submittedName>
        <fullName evidence="1">Uncharacterized protein</fullName>
    </submittedName>
</protein>
<dbReference type="EMBL" id="GBXM01039130">
    <property type="protein sequence ID" value="JAH69447.1"/>
    <property type="molecule type" value="Transcribed_RNA"/>
</dbReference>
<sequence length="16" mass="1936">MARLSERNRESRTDSQ</sequence>
<reference evidence="1" key="2">
    <citation type="journal article" date="2015" name="Fish Shellfish Immunol.">
        <title>Early steps in the European eel (Anguilla anguilla)-Vibrio vulnificus interaction in the gills: Role of the RtxA13 toxin.</title>
        <authorList>
            <person name="Callol A."/>
            <person name="Pajuelo D."/>
            <person name="Ebbesson L."/>
            <person name="Teles M."/>
            <person name="MacKenzie S."/>
            <person name="Amaro C."/>
        </authorList>
    </citation>
    <scope>NUCLEOTIDE SEQUENCE</scope>
</reference>
<proteinExistence type="predicted"/>
<reference evidence="1" key="1">
    <citation type="submission" date="2014-11" db="EMBL/GenBank/DDBJ databases">
        <authorList>
            <person name="Amaro Gonzalez C."/>
        </authorList>
    </citation>
    <scope>NUCLEOTIDE SEQUENCE</scope>
</reference>
<evidence type="ECO:0000313" key="1">
    <source>
        <dbReference type="EMBL" id="JAH69447.1"/>
    </source>
</evidence>